<feature type="compositionally biased region" description="Polar residues" evidence="1">
    <location>
        <begin position="22"/>
        <end position="34"/>
    </location>
</feature>
<feature type="compositionally biased region" description="Low complexity" evidence="1">
    <location>
        <begin position="913"/>
        <end position="940"/>
    </location>
</feature>
<dbReference type="Gene3D" id="1.10.101.10">
    <property type="entry name" value="PGBD-like superfamily/PGBD"/>
    <property type="match status" value="1"/>
</dbReference>
<gene>
    <name evidence="3" type="ORF">KEU06_15550</name>
</gene>
<dbReference type="SMART" id="SM00671">
    <property type="entry name" value="SEL1"/>
    <property type="match status" value="4"/>
</dbReference>
<dbReference type="RefSeq" id="WP_188255594.1">
    <property type="nucleotide sequence ID" value="NZ_JABVCF010000008.1"/>
</dbReference>
<dbReference type="Proteomes" id="UP000680348">
    <property type="component" value="Unassembled WGS sequence"/>
</dbReference>
<name>A0A942I2P8_9HYPH</name>
<dbReference type="InterPro" id="IPR011990">
    <property type="entry name" value="TPR-like_helical_dom_sf"/>
</dbReference>
<feature type="region of interest" description="Disordered" evidence="1">
    <location>
        <begin position="973"/>
        <end position="1018"/>
    </location>
</feature>
<feature type="region of interest" description="Disordered" evidence="1">
    <location>
        <begin position="1"/>
        <end position="87"/>
    </location>
</feature>
<feature type="region of interest" description="Disordered" evidence="1">
    <location>
        <begin position="821"/>
        <end position="841"/>
    </location>
</feature>
<evidence type="ECO:0000259" key="2">
    <source>
        <dbReference type="Pfam" id="PF01471"/>
    </source>
</evidence>
<feature type="region of interest" description="Disordered" evidence="1">
    <location>
        <begin position="623"/>
        <end position="642"/>
    </location>
</feature>
<feature type="region of interest" description="Disordered" evidence="1">
    <location>
        <begin position="650"/>
        <end position="688"/>
    </location>
</feature>
<dbReference type="InterPro" id="IPR036366">
    <property type="entry name" value="PGBDSf"/>
</dbReference>
<evidence type="ECO:0000313" key="4">
    <source>
        <dbReference type="Proteomes" id="UP000680348"/>
    </source>
</evidence>
<feature type="compositionally biased region" description="Low complexity" evidence="1">
    <location>
        <begin position="973"/>
        <end position="1012"/>
    </location>
</feature>
<organism evidence="3 4">
    <name type="scientific">Pseudaminobacter soli</name>
    <name type="common">ex Zhang et al. 2022</name>
    <dbReference type="NCBI Taxonomy" id="2831468"/>
    <lineage>
        <taxon>Bacteria</taxon>
        <taxon>Pseudomonadati</taxon>
        <taxon>Pseudomonadota</taxon>
        <taxon>Alphaproteobacteria</taxon>
        <taxon>Hyphomicrobiales</taxon>
        <taxon>Phyllobacteriaceae</taxon>
        <taxon>Pseudaminobacter</taxon>
    </lineage>
</organism>
<evidence type="ECO:0000313" key="3">
    <source>
        <dbReference type="EMBL" id="MBS3650027.1"/>
    </source>
</evidence>
<dbReference type="PANTHER" id="PTHR11102">
    <property type="entry name" value="SEL-1-LIKE PROTEIN"/>
    <property type="match status" value="1"/>
</dbReference>
<keyword evidence="4" id="KW-1185">Reference proteome</keyword>
<proteinExistence type="predicted"/>
<feature type="domain" description="Peptidoglycan binding-like" evidence="2">
    <location>
        <begin position="1241"/>
        <end position="1293"/>
    </location>
</feature>
<dbReference type="InterPro" id="IPR006597">
    <property type="entry name" value="Sel1-like"/>
</dbReference>
<dbReference type="InterPro" id="IPR036365">
    <property type="entry name" value="PGBD-like_sf"/>
</dbReference>
<dbReference type="Gene3D" id="1.25.40.10">
    <property type="entry name" value="Tetratricopeptide repeat domain"/>
    <property type="match status" value="1"/>
</dbReference>
<reference evidence="3" key="1">
    <citation type="submission" date="2021-04" db="EMBL/GenBank/DDBJ databases">
        <title>Pseudaminobacter soli sp. nov., isolated from paddy soil contaminated by heavy metals.</title>
        <authorList>
            <person name="Zhang K."/>
        </authorList>
    </citation>
    <scope>NUCLEOTIDE SEQUENCE</scope>
    <source>
        <strain evidence="3">19-2017</strain>
    </source>
</reference>
<protein>
    <submittedName>
        <fullName evidence="3">SEL1-like repeat protein</fullName>
    </submittedName>
</protein>
<sequence>MNNRRSYLDTLNAGRQRRPSATLEQITQSLQNLESRLDRSRGSLDDFGGRGREGASWDRAQPDRRPATNLASARPQTPPTGRAWEPDRSYHTLARDLDQVRGQEEGVASVSRIAGELKALRDELRQQMTTDIRQEFEELRREVTRIAAAEHVPGIDRGLAAEIERVSRSIQELSERTDEGTMNALRRDIEQVKGELAKLAREETVRSSERHWDEFDRRWTALEDRQKAIDPEISALSERLEMISEAVGNLPESLSLRSLEEKVRMLAGAVDHFLRQQERQAPEIARLIEERLDEISRAIAASSLGAQGPSLDPEPLHRIEARIAALAKQIDEVIEDRPTAEVIERLNALTHRVDQLAAHGSLPEEAIERLSQHVLAVAARIEQTPSEADRRSLLDSIDQRFDMLAALIERRQGDAIERGDMMFRELERRLDEVAERIDLRGSETLDTAQVMQALDAHFGHLAQQLAATPAMDAASPAIRGIEQRLESISARLDESAAKVASIDPDLIRNLESQVAALSEHLSRPAAPLPELEDIGPRLDHLERAIAESRESLLEAARQAAEHAMRDLTGSDVHTSAVSGLGEDLRALENLTRRSDERNARTFEAIHDTLIKIVDRLGTIETGEAALSHPDTQQPDLDPDPLAKRFNASKIDIDSTPPLHSEHVEDSLPSRPQSSAPELPDENPRSPAEAAAEAALAALGSEVVEPRATAPKAKSLLSGLSRVLGRKESSSNSAKVADGEELDGPSPSVAAKAELAPEAGLDEPLDPTIADRPLEPGSGAPDLNAIMKRVREERGQTAKAGPTDAAKADFIAAARRAAQAAAAEAGTSGRGNSRLPGPKRAGVGDIFRKRRKAMLMGATAVLVVLAGAQLVNGFIGDDRVPAPLVADQADQPADTLGVDATGETATDEVVAEAASNARAATPVRQEPAAAEAETPEAAQPAVKTAPAQATTVDANPVAVASAAASVVDSDAQDLAEASDGAAPAAQAAGTAEVHSDSPATASAAAAPAQQPTAHPISIPVEAGPVGLREAAEAGDAKALFEVGARYADGRGVKADMKQAAHWYEKSAELGFAPAQYRIGNLYEKALGIQRDVEKAKTWYQLAAQQGNVSAMHNLAVLYAMGADGTADNESAARWFKRAADLGVKDSQFNLGILAAKGVGMPQNLEDSYKWFALAANAGDRDAAAKRDEIANSLRPEQLERARGQVDLWKSQPIEAEANSVEIPESWQESPGTTASIDMTKAIGNIQNILNKNGYDAGAADGVMGQKTKNAIMAFQKDNQMEPTGGIDEKLVRALLARK</sequence>
<dbReference type="Pfam" id="PF01471">
    <property type="entry name" value="PG_binding_1"/>
    <property type="match status" value="1"/>
</dbReference>
<dbReference type="SUPFAM" id="SSF47090">
    <property type="entry name" value="PGBD-like"/>
    <property type="match status" value="1"/>
</dbReference>
<evidence type="ECO:0000256" key="1">
    <source>
        <dbReference type="SAM" id="MobiDB-lite"/>
    </source>
</evidence>
<dbReference type="InterPro" id="IPR002477">
    <property type="entry name" value="Peptidoglycan-bd-like"/>
</dbReference>
<dbReference type="PANTHER" id="PTHR11102:SF160">
    <property type="entry name" value="ERAD-ASSOCIATED E3 UBIQUITIN-PROTEIN LIGASE COMPONENT HRD3"/>
    <property type="match status" value="1"/>
</dbReference>
<accession>A0A942I2P8</accession>
<comment type="caution">
    <text evidence="3">The sequence shown here is derived from an EMBL/GenBank/DDBJ whole genome shotgun (WGS) entry which is preliminary data.</text>
</comment>
<dbReference type="EMBL" id="JAGWCR010000008">
    <property type="protein sequence ID" value="MBS3650027.1"/>
    <property type="molecule type" value="Genomic_DNA"/>
</dbReference>
<dbReference type="Pfam" id="PF08238">
    <property type="entry name" value="Sel1"/>
    <property type="match status" value="4"/>
</dbReference>
<feature type="compositionally biased region" description="Basic and acidic residues" evidence="1">
    <location>
        <begin position="35"/>
        <end position="66"/>
    </location>
</feature>
<dbReference type="SUPFAM" id="SSF81901">
    <property type="entry name" value="HCP-like"/>
    <property type="match status" value="1"/>
</dbReference>
<feature type="region of interest" description="Disordered" evidence="1">
    <location>
        <begin position="913"/>
        <end position="948"/>
    </location>
</feature>
<feature type="region of interest" description="Disordered" evidence="1">
    <location>
        <begin position="722"/>
        <end position="782"/>
    </location>
</feature>
<dbReference type="InterPro" id="IPR050767">
    <property type="entry name" value="Sel1_AlgK"/>
</dbReference>